<feature type="transmembrane region" description="Helical" evidence="13">
    <location>
        <begin position="126"/>
        <end position="147"/>
    </location>
</feature>
<feature type="transmembrane region" description="Helical" evidence="13">
    <location>
        <begin position="264"/>
        <end position="284"/>
    </location>
</feature>
<evidence type="ECO:0000259" key="14">
    <source>
        <dbReference type="Pfam" id="PF15377"/>
    </source>
</evidence>
<evidence type="ECO:0000256" key="11">
    <source>
        <dbReference type="ARBA" id="ARBA00032555"/>
    </source>
</evidence>
<feature type="compositionally biased region" description="Basic residues" evidence="12">
    <location>
        <begin position="442"/>
        <end position="452"/>
    </location>
</feature>
<organism evidence="15 16">
    <name type="scientific">Clavelina lepadiformis</name>
    <name type="common">Light-bulb sea squirt</name>
    <name type="synonym">Ascidia lepadiformis</name>
    <dbReference type="NCBI Taxonomy" id="159417"/>
    <lineage>
        <taxon>Eukaryota</taxon>
        <taxon>Metazoa</taxon>
        <taxon>Chordata</taxon>
        <taxon>Tunicata</taxon>
        <taxon>Ascidiacea</taxon>
        <taxon>Aplousobranchia</taxon>
        <taxon>Clavelinidae</taxon>
        <taxon>Clavelina</taxon>
    </lineage>
</organism>
<evidence type="ECO:0000256" key="8">
    <source>
        <dbReference type="ARBA" id="ARBA00023065"/>
    </source>
</evidence>
<evidence type="ECO:0000256" key="9">
    <source>
        <dbReference type="ARBA" id="ARBA00023136"/>
    </source>
</evidence>
<feature type="region of interest" description="Disordered" evidence="12">
    <location>
        <begin position="345"/>
        <end position="468"/>
    </location>
</feature>
<evidence type="ECO:0000256" key="2">
    <source>
        <dbReference type="ARBA" id="ARBA00004651"/>
    </source>
</evidence>
<feature type="compositionally biased region" description="Basic and acidic residues" evidence="12">
    <location>
        <begin position="382"/>
        <end position="409"/>
    </location>
</feature>
<name>A0ABP0FE22_CLALP</name>
<evidence type="ECO:0000256" key="6">
    <source>
        <dbReference type="ARBA" id="ARBA00022692"/>
    </source>
</evidence>
<evidence type="ECO:0000256" key="4">
    <source>
        <dbReference type="ARBA" id="ARBA00022448"/>
    </source>
</evidence>
<keyword evidence="5" id="KW-1003">Cell membrane</keyword>
<protein>
    <recommendedName>
        <fullName evidence="3">Molybdate-anion transporter</fullName>
    </recommendedName>
    <alternativeName>
        <fullName evidence="10">Major facilitator superfamily domain-containing protein 5</fullName>
    </alternativeName>
    <alternativeName>
        <fullName evidence="11">Molybdate transporter 2 homolog</fullName>
    </alternativeName>
</protein>
<evidence type="ECO:0000256" key="12">
    <source>
        <dbReference type="SAM" id="MobiDB-lite"/>
    </source>
</evidence>
<evidence type="ECO:0000256" key="10">
    <source>
        <dbReference type="ARBA" id="ARBA00030646"/>
    </source>
</evidence>
<evidence type="ECO:0000256" key="1">
    <source>
        <dbReference type="ARBA" id="ARBA00003019"/>
    </source>
</evidence>
<evidence type="ECO:0000313" key="15">
    <source>
        <dbReference type="EMBL" id="CAK8677904.1"/>
    </source>
</evidence>
<keyword evidence="9 13" id="KW-0472">Membrane</keyword>
<dbReference type="Pfam" id="PF05631">
    <property type="entry name" value="MFS_5"/>
    <property type="match status" value="1"/>
</dbReference>
<comment type="subcellular location">
    <subcellularLocation>
        <location evidence="2">Cell membrane</location>
        <topology evidence="2">Multi-pass membrane protein</topology>
    </subcellularLocation>
</comment>
<feature type="compositionally biased region" description="Basic and acidic residues" evidence="12">
    <location>
        <begin position="423"/>
        <end position="441"/>
    </location>
</feature>
<evidence type="ECO:0000256" key="13">
    <source>
        <dbReference type="SAM" id="Phobius"/>
    </source>
</evidence>
<feature type="transmembrane region" description="Helical" evidence="13">
    <location>
        <begin position="6"/>
        <end position="26"/>
    </location>
</feature>
<keyword evidence="6 13" id="KW-0812">Transmembrane</keyword>
<reference evidence="15 16" key="1">
    <citation type="submission" date="2024-02" db="EMBL/GenBank/DDBJ databases">
        <authorList>
            <person name="Daric V."/>
            <person name="Darras S."/>
        </authorList>
    </citation>
    <scope>NUCLEOTIDE SEQUENCE [LARGE SCALE GENOMIC DNA]</scope>
</reference>
<evidence type="ECO:0000256" key="5">
    <source>
        <dbReference type="ARBA" id="ARBA00022475"/>
    </source>
</evidence>
<feature type="transmembrane region" description="Helical" evidence="13">
    <location>
        <begin position="200"/>
        <end position="221"/>
    </location>
</feature>
<dbReference type="PANTHER" id="PTHR23516:SF1">
    <property type="entry name" value="MOLYBDATE-ANION TRANSPORTER"/>
    <property type="match status" value="1"/>
</dbReference>
<keyword evidence="8" id="KW-0406">Ion transport</keyword>
<dbReference type="PANTHER" id="PTHR23516">
    <property type="entry name" value="SAM (S-ADENOSYL METHIONINE) TRANSPORTER"/>
    <property type="match status" value="1"/>
</dbReference>
<feature type="transmembrane region" description="Helical" evidence="13">
    <location>
        <begin position="57"/>
        <end position="75"/>
    </location>
</feature>
<feature type="domain" description="DUF4604" evidence="14">
    <location>
        <begin position="327"/>
        <end position="464"/>
    </location>
</feature>
<dbReference type="InterPro" id="IPR008509">
    <property type="entry name" value="MOT2/MFSD5"/>
</dbReference>
<feature type="transmembrane region" description="Helical" evidence="13">
    <location>
        <begin position="290"/>
        <end position="311"/>
    </location>
</feature>
<dbReference type="Pfam" id="PF15377">
    <property type="entry name" value="DUF4604"/>
    <property type="match status" value="1"/>
</dbReference>
<accession>A0ABP0FE22</accession>
<keyword evidence="4" id="KW-0813">Transport</keyword>
<feature type="transmembrane region" description="Helical" evidence="13">
    <location>
        <begin position="95"/>
        <end position="120"/>
    </location>
</feature>
<dbReference type="Proteomes" id="UP001642483">
    <property type="component" value="Unassembled WGS sequence"/>
</dbReference>
<dbReference type="Gene3D" id="1.20.1250.20">
    <property type="entry name" value="MFS general substrate transporter like domains"/>
    <property type="match status" value="1"/>
</dbReference>
<gene>
    <name evidence="15" type="ORF">CVLEPA_LOCUS7889</name>
</gene>
<evidence type="ECO:0000256" key="3">
    <source>
        <dbReference type="ARBA" id="ARBA00021242"/>
    </source>
</evidence>
<feature type="transmembrane region" description="Helical" evidence="13">
    <location>
        <begin position="233"/>
        <end position="252"/>
    </location>
</feature>
<proteinExistence type="predicted"/>
<dbReference type="SUPFAM" id="SSF103473">
    <property type="entry name" value="MFS general substrate transporter"/>
    <property type="match status" value="1"/>
</dbReference>
<keyword evidence="7 13" id="KW-1133">Transmembrane helix</keyword>
<comment type="caution">
    <text evidence="15">The sequence shown here is derived from an EMBL/GenBank/DDBJ whole genome shotgun (WGS) entry which is preliminary data.</text>
</comment>
<feature type="compositionally biased region" description="Basic and acidic residues" evidence="12">
    <location>
        <begin position="345"/>
        <end position="364"/>
    </location>
</feature>
<keyword evidence="16" id="KW-1185">Reference proteome</keyword>
<evidence type="ECO:0000256" key="7">
    <source>
        <dbReference type="ARBA" id="ARBA00022989"/>
    </source>
</evidence>
<sequence>MEEQIAIIYVCGFASAVVFGITSSYAVQKFGRCRTFVVATFAYAITCLMKLSSSYSVLILSRIISGAATSLLFTAQEMWYMSEHLQTHDFPPEWINYTLIHSSKGNGIIAIVAGVIAYLMSEVYGFGPVAPSVLSVVFLLGSCLIVVTKWKEGAKESTDHPRLVVRSNSTINKAGGSSSKKKFFKECGEGLRKIAQNSDLLQVGIIQALFESVLCLFVFLWTPVLDHHNPPLGIVFSSLMAATLVGGALYRISKSMFKNLYPAYSLLFILLSAGAAVLACVLSTHPSREFPVVSFTAFLMFEVMSGVYFPVMVDLKHKIELDKLDLAQQQPKFIQQFKERVGLKQDPTLDDKKENEIVKPAFDERSDDEDEKPVVVVLNEGDLTREEAEEAPAHVKDKKIVYRKPENKRSANTPLTTSTKKPKLSEQSEERKSEGTGEKNKGNKSKKSKKTKPTSSLLSFNNDDEEES</sequence>
<dbReference type="InterPro" id="IPR036259">
    <property type="entry name" value="MFS_trans_sf"/>
</dbReference>
<evidence type="ECO:0000313" key="16">
    <source>
        <dbReference type="Proteomes" id="UP001642483"/>
    </source>
</evidence>
<dbReference type="InterPro" id="IPR027911">
    <property type="entry name" value="DUF4604"/>
</dbReference>
<dbReference type="EMBL" id="CAWYQH010000046">
    <property type="protein sequence ID" value="CAK8677904.1"/>
    <property type="molecule type" value="Genomic_DNA"/>
</dbReference>
<comment type="function">
    <text evidence="1">Mediates high-affinity intracellular uptake of the rare oligo-element molybdenum.</text>
</comment>